<dbReference type="InterPro" id="IPR024654">
    <property type="entry name" value="Calcineurin-like_PHP_lpxH"/>
</dbReference>
<dbReference type="Proteomes" id="UP000199328">
    <property type="component" value="Unassembled WGS sequence"/>
</dbReference>
<protein>
    <submittedName>
        <fullName evidence="3">Calcineurin-like phosphoesterase superfamily domain-containing protein</fullName>
    </submittedName>
</protein>
<evidence type="ECO:0000259" key="2">
    <source>
        <dbReference type="Pfam" id="PF12850"/>
    </source>
</evidence>
<dbReference type="Gene3D" id="3.60.21.10">
    <property type="match status" value="1"/>
</dbReference>
<dbReference type="AlphaFoldDB" id="A0A1G9BBS7"/>
<dbReference type="CDD" id="cd00838">
    <property type="entry name" value="MPP_superfamily"/>
    <property type="match status" value="1"/>
</dbReference>
<reference evidence="4" key="1">
    <citation type="submission" date="2016-10" db="EMBL/GenBank/DDBJ databases">
        <authorList>
            <person name="Varghese N."/>
            <person name="Submissions S."/>
        </authorList>
    </citation>
    <scope>NUCLEOTIDE SEQUENCE [LARGE SCALE GENOMIC DNA]</scope>
    <source>
        <strain evidence="4">CGMCC 1.10789</strain>
    </source>
</reference>
<evidence type="ECO:0000256" key="1">
    <source>
        <dbReference type="ARBA" id="ARBA00008950"/>
    </source>
</evidence>
<dbReference type="SUPFAM" id="SSF56300">
    <property type="entry name" value="Metallo-dependent phosphatases"/>
    <property type="match status" value="1"/>
</dbReference>
<feature type="domain" description="Calcineurin-like phosphoesterase" evidence="2">
    <location>
        <begin position="51"/>
        <end position="226"/>
    </location>
</feature>
<organism evidence="3 4">
    <name type="scientific">Meinhardsimonia xiamenensis</name>
    <dbReference type="NCBI Taxonomy" id="990712"/>
    <lineage>
        <taxon>Bacteria</taxon>
        <taxon>Pseudomonadati</taxon>
        <taxon>Pseudomonadota</taxon>
        <taxon>Alphaproteobacteria</taxon>
        <taxon>Rhodobacterales</taxon>
        <taxon>Paracoccaceae</taxon>
        <taxon>Meinhardsimonia</taxon>
    </lineage>
</organism>
<keyword evidence="4" id="KW-1185">Reference proteome</keyword>
<accession>A0A1G9BBS7</accession>
<evidence type="ECO:0000313" key="3">
    <source>
        <dbReference type="EMBL" id="SDK36909.1"/>
    </source>
</evidence>
<dbReference type="RefSeq" id="WP_092499217.1">
    <property type="nucleotide sequence ID" value="NZ_FNFV01000002.1"/>
</dbReference>
<dbReference type="STRING" id="990712.SAMN05216257_102486"/>
<sequence length="278" mass="28767">MSNAAAGPVVLDLGVLEGPVLVFGGPYSNFQATRAILALAEEMGLPPARRICTGDMIGYCADPRATAEAVMGATAAVVAGNCERQLAAGAPDCGCGFDEGSACAALSRGWYAHARAALSGQEALLAAFAALPDIVIFTHAGRRCAVIHGGVSDISRFLWPSSPEAEFAEEISLITAAAGPVDRVIAGHCGLAFHRRVGGVDWINPGVVGLPPHDGRPLTRYAVLDGSDGVVFERLAYAHEAAARAMEKAGLGGGYAETLRSGLWPSEEVLPGELRHRP</sequence>
<dbReference type="Pfam" id="PF12850">
    <property type="entry name" value="Metallophos_2"/>
    <property type="match status" value="1"/>
</dbReference>
<proteinExistence type="inferred from homology"/>
<comment type="similarity">
    <text evidence="1">Belongs to the metallophosphoesterase superfamily. YfcE family.</text>
</comment>
<name>A0A1G9BBS7_9RHOB</name>
<dbReference type="InterPro" id="IPR029052">
    <property type="entry name" value="Metallo-depent_PP-like"/>
</dbReference>
<dbReference type="OrthoDB" id="9813918at2"/>
<evidence type="ECO:0000313" key="4">
    <source>
        <dbReference type="Proteomes" id="UP000199328"/>
    </source>
</evidence>
<gene>
    <name evidence="3" type="ORF">SAMN05216257_102486</name>
</gene>
<dbReference type="EMBL" id="FNFV01000002">
    <property type="protein sequence ID" value="SDK36909.1"/>
    <property type="molecule type" value="Genomic_DNA"/>
</dbReference>